<protein>
    <submittedName>
        <fullName evidence="2">Uncharacterized protein</fullName>
    </submittedName>
</protein>
<sequence>MYSIPVHCDAHGGWGMLHGVVHLEEGRLRLEYQTGDAVLGLLRSASKELVAGLDAVASVRYRSGFLWMSPKIELEFSDFKLVSSVPAGYSGKLALKVPRDSRAMARKFVEELDRELSFRRQLRLEQDIQRLSRADPRPQHDEAAAVEPPAARRPGSSADGAHAVRE</sequence>
<organism evidence="2 3">
    <name type="scientific">Denitratimonas tolerans</name>
    <dbReference type="NCBI Taxonomy" id="1338420"/>
    <lineage>
        <taxon>Bacteria</taxon>
        <taxon>Pseudomonadati</taxon>
        <taxon>Pseudomonadota</taxon>
        <taxon>Gammaproteobacteria</taxon>
        <taxon>Lysobacterales</taxon>
        <taxon>Lysobacteraceae</taxon>
        <taxon>Denitratimonas</taxon>
    </lineage>
</organism>
<feature type="region of interest" description="Disordered" evidence="1">
    <location>
        <begin position="129"/>
        <end position="166"/>
    </location>
</feature>
<evidence type="ECO:0000256" key="1">
    <source>
        <dbReference type="SAM" id="MobiDB-lite"/>
    </source>
</evidence>
<dbReference type="RefSeq" id="WP_337336085.1">
    <property type="nucleotide sequence ID" value="NZ_JBBDHC010000019.1"/>
</dbReference>
<dbReference type="Proteomes" id="UP001364472">
    <property type="component" value="Unassembled WGS sequence"/>
</dbReference>
<evidence type="ECO:0000313" key="3">
    <source>
        <dbReference type="Proteomes" id="UP001364472"/>
    </source>
</evidence>
<keyword evidence="3" id="KW-1185">Reference proteome</keyword>
<dbReference type="AlphaFoldDB" id="A0AAW9R9Z1"/>
<feature type="compositionally biased region" description="Low complexity" evidence="1">
    <location>
        <begin position="145"/>
        <end position="154"/>
    </location>
</feature>
<dbReference type="EMBL" id="JBBDHC010000019">
    <property type="protein sequence ID" value="MEJ1250383.1"/>
    <property type="molecule type" value="Genomic_DNA"/>
</dbReference>
<evidence type="ECO:0000313" key="2">
    <source>
        <dbReference type="EMBL" id="MEJ1250383.1"/>
    </source>
</evidence>
<proteinExistence type="predicted"/>
<feature type="compositionally biased region" description="Basic and acidic residues" evidence="1">
    <location>
        <begin position="129"/>
        <end position="143"/>
    </location>
</feature>
<gene>
    <name evidence="2" type="ORF">WB794_11945</name>
</gene>
<name>A0AAW9R9Z1_9GAMM</name>
<reference evidence="2 3" key="1">
    <citation type="journal article" date="2016" name="Antonie Van Leeuwenhoek">
        <title>Denitratimonas tolerans gen. nov., sp. nov., a denitrifying bacterium isolated from a bioreactor for tannery wastewater treatment.</title>
        <authorList>
            <person name="Han S.I."/>
            <person name="Kim J.O."/>
            <person name="Lee Y.R."/>
            <person name="Ekpeghere K.I."/>
            <person name="Koh S.C."/>
            <person name="Whang K.S."/>
        </authorList>
    </citation>
    <scope>NUCLEOTIDE SEQUENCE [LARGE SCALE GENOMIC DNA]</scope>
    <source>
        <strain evidence="2 3">KACC 17565</strain>
    </source>
</reference>
<comment type="caution">
    <text evidence="2">The sequence shown here is derived from an EMBL/GenBank/DDBJ whole genome shotgun (WGS) entry which is preliminary data.</text>
</comment>
<accession>A0AAW9R9Z1</accession>